<comment type="similarity">
    <text evidence="1">Belongs to the Gfa family.</text>
</comment>
<dbReference type="PANTHER" id="PTHR33337:SF40">
    <property type="entry name" value="CENP-V_GFA DOMAIN-CONTAINING PROTEIN-RELATED"/>
    <property type="match status" value="1"/>
</dbReference>
<evidence type="ECO:0000256" key="4">
    <source>
        <dbReference type="ARBA" id="ARBA00023239"/>
    </source>
</evidence>
<evidence type="ECO:0000313" key="6">
    <source>
        <dbReference type="EMBL" id="XCG50995.1"/>
    </source>
</evidence>
<evidence type="ECO:0000256" key="1">
    <source>
        <dbReference type="ARBA" id="ARBA00005495"/>
    </source>
</evidence>
<dbReference type="Gene3D" id="3.90.1590.10">
    <property type="entry name" value="glutathione-dependent formaldehyde- activating enzyme (gfa)"/>
    <property type="match status" value="1"/>
</dbReference>
<dbReference type="InterPro" id="IPR011057">
    <property type="entry name" value="Mss4-like_sf"/>
</dbReference>
<evidence type="ECO:0000256" key="3">
    <source>
        <dbReference type="ARBA" id="ARBA00022833"/>
    </source>
</evidence>
<dbReference type="Pfam" id="PF04828">
    <property type="entry name" value="GFA"/>
    <property type="match status" value="1"/>
</dbReference>
<organism evidence="6">
    <name type="scientific">Mesorhizobium sp. WSM2240</name>
    <dbReference type="NCBI Taxonomy" id="3228851"/>
    <lineage>
        <taxon>Bacteria</taxon>
        <taxon>Pseudomonadati</taxon>
        <taxon>Pseudomonadota</taxon>
        <taxon>Alphaproteobacteria</taxon>
        <taxon>Hyphomicrobiales</taxon>
        <taxon>Phyllobacteriaceae</taxon>
        <taxon>Mesorhizobium</taxon>
    </lineage>
</organism>
<proteinExistence type="inferred from homology"/>
<dbReference type="InterPro" id="IPR006913">
    <property type="entry name" value="CENP-V/GFA"/>
</dbReference>
<dbReference type="GO" id="GO:0016846">
    <property type="term" value="F:carbon-sulfur lyase activity"/>
    <property type="evidence" value="ECO:0007669"/>
    <property type="project" value="InterPro"/>
</dbReference>
<protein>
    <submittedName>
        <fullName evidence="6">GFA family protein</fullName>
    </submittedName>
</protein>
<dbReference type="SUPFAM" id="SSF51316">
    <property type="entry name" value="Mss4-like"/>
    <property type="match status" value="1"/>
</dbReference>
<sequence>MTDLNRGSCLCGAVRFTAKRLLRGVLYCHCLQCRKQSGHFYAAAKAADVDLVVQGGEEITWYAASPEAKRGFCRACGSALFWKHGNLDETSILAGAFDKPTGLSAVGHIFVADKGDYYSIDDGLPQHQRSAPVTD</sequence>
<evidence type="ECO:0000259" key="5">
    <source>
        <dbReference type="PROSITE" id="PS51891"/>
    </source>
</evidence>
<dbReference type="RefSeq" id="WP_353641494.1">
    <property type="nucleotide sequence ID" value="NZ_CP159253.1"/>
</dbReference>
<dbReference type="GO" id="GO:0046872">
    <property type="term" value="F:metal ion binding"/>
    <property type="evidence" value="ECO:0007669"/>
    <property type="project" value="UniProtKB-KW"/>
</dbReference>
<accession>A0AAU8CXB2</accession>
<evidence type="ECO:0000256" key="2">
    <source>
        <dbReference type="ARBA" id="ARBA00022723"/>
    </source>
</evidence>
<name>A0AAU8CXB2_9HYPH</name>
<keyword evidence="4" id="KW-0456">Lyase</keyword>
<dbReference type="EMBL" id="CP159253">
    <property type="protein sequence ID" value="XCG50995.1"/>
    <property type="molecule type" value="Genomic_DNA"/>
</dbReference>
<dbReference type="PANTHER" id="PTHR33337">
    <property type="entry name" value="GFA DOMAIN-CONTAINING PROTEIN"/>
    <property type="match status" value="1"/>
</dbReference>
<feature type="domain" description="CENP-V/GFA" evidence="5">
    <location>
        <begin position="5"/>
        <end position="119"/>
    </location>
</feature>
<dbReference type="PROSITE" id="PS51891">
    <property type="entry name" value="CENP_V_GFA"/>
    <property type="match status" value="1"/>
</dbReference>
<gene>
    <name evidence="6" type="ORF">ABVK50_11170</name>
</gene>
<dbReference type="AlphaFoldDB" id="A0AAU8CXB2"/>
<keyword evidence="3" id="KW-0862">Zinc</keyword>
<keyword evidence="2" id="KW-0479">Metal-binding</keyword>
<reference evidence="6" key="1">
    <citation type="submission" date="2024-06" db="EMBL/GenBank/DDBJ databases">
        <title>Mesorhizobium karijinii sp. nov., a symbiont of the iconic Swainsona formosa from arid Australia.</title>
        <authorList>
            <person name="Hill Y.J."/>
            <person name="Watkin E.L.J."/>
            <person name="O'Hara G.W."/>
            <person name="Terpolilli J."/>
            <person name="Tye M.L."/>
            <person name="Kohlmeier M.G."/>
        </authorList>
    </citation>
    <scope>NUCLEOTIDE SEQUENCE</scope>
    <source>
        <strain evidence="6">WSM2240</strain>
    </source>
</reference>